<proteinExistence type="predicted"/>
<evidence type="ECO:0000259" key="1">
    <source>
        <dbReference type="PROSITE" id="PS51833"/>
    </source>
</evidence>
<dbReference type="InterPro" id="IPR052340">
    <property type="entry name" value="RNase_Y/CdgJ"/>
</dbReference>
<sequence>MKLKHLIDQPDKMPTISKVGQKLIASFNDDEVSVSQIAEQLALDPALSARVLRLANSPYFKVPRSIETVEAALQTLGLVMVRNLVIGSTVAAAFKATTGLDLKQFWRYNLYTACASRWLASQADVDADRVFTLGVMHAIGQLHMHVMMPADLVALNKQMSVLDTRRAQLELDAFGFHYGDVSAELAQVWHFPLSLVDALRHVAQPLAAPNFSEAAAWVHLGAWRASVEVLALGYKAQLDCYPLAVARRLHLNLEPNWTPALAEAGHRDARGVMPPLAELSGGLEALFE</sequence>
<dbReference type="SUPFAM" id="SSF109604">
    <property type="entry name" value="HD-domain/PDEase-like"/>
    <property type="match status" value="1"/>
</dbReference>
<dbReference type="AlphaFoldDB" id="A0A1T1AXS3"/>
<dbReference type="Proteomes" id="UP000190750">
    <property type="component" value="Unassembled WGS sequence"/>
</dbReference>
<keyword evidence="2" id="KW-0808">Transferase</keyword>
<accession>A0A1T1AXS3</accession>
<keyword evidence="3" id="KW-1185">Reference proteome</keyword>
<protein>
    <submittedName>
        <fullName evidence="2">Histidine kinase</fullName>
    </submittedName>
</protein>
<dbReference type="PANTHER" id="PTHR33525:SF3">
    <property type="entry name" value="RIBONUCLEASE Y"/>
    <property type="match status" value="1"/>
</dbReference>
<dbReference type="InterPro" id="IPR013976">
    <property type="entry name" value="HDOD"/>
</dbReference>
<dbReference type="OrthoDB" id="9770715at2"/>
<dbReference type="RefSeq" id="WP_078366773.1">
    <property type="nucleotide sequence ID" value="NZ_MTJN01000002.1"/>
</dbReference>
<dbReference type="GO" id="GO:0016301">
    <property type="term" value="F:kinase activity"/>
    <property type="evidence" value="ECO:0007669"/>
    <property type="project" value="UniProtKB-KW"/>
</dbReference>
<dbReference type="PANTHER" id="PTHR33525">
    <property type="match status" value="1"/>
</dbReference>
<dbReference type="PROSITE" id="PS51833">
    <property type="entry name" value="HDOD"/>
    <property type="match status" value="1"/>
</dbReference>
<comment type="caution">
    <text evidence="2">The sequence shown here is derived from an EMBL/GenBank/DDBJ whole genome shotgun (WGS) entry which is preliminary data.</text>
</comment>
<dbReference type="Gene3D" id="1.10.3210.10">
    <property type="entry name" value="Hypothetical protein af1432"/>
    <property type="match status" value="1"/>
</dbReference>
<dbReference type="STRING" id="28066.RF819_04905"/>
<dbReference type="Pfam" id="PF08668">
    <property type="entry name" value="HDOD"/>
    <property type="match status" value="1"/>
</dbReference>
<evidence type="ECO:0000313" key="2">
    <source>
        <dbReference type="EMBL" id="OOV08900.1"/>
    </source>
</evidence>
<keyword evidence="2" id="KW-0418">Kinase</keyword>
<organism evidence="2 3">
    <name type="scientific">Rhodoferax fermentans</name>
    <dbReference type="NCBI Taxonomy" id="28066"/>
    <lineage>
        <taxon>Bacteria</taxon>
        <taxon>Pseudomonadati</taxon>
        <taxon>Pseudomonadota</taxon>
        <taxon>Betaproteobacteria</taxon>
        <taxon>Burkholderiales</taxon>
        <taxon>Comamonadaceae</taxon>
        <taxon>Rhodoferax</taxon>
    </lineage>
</organism>
<evidence type="ECO:0000313" key="3">
    <source>
        <dbReference type="Proteomes" id="UP000190750"/>
    </source>
</evidence>
<name>A0A1T1AXS3_RHOFE</name>
<gene>
    <name evidence="2" type="ORF">RF819_04905</name>
</gene>
<feature type="domain" description="HDOD" evidence="1">
    <location>
        <begin position="13"/>
        <end position="205"/>
    </location>
</feature>
<reference evidence="2 3" key="1">
    <citation type="submission" date="2017-01" db="EMBL/GenBank/DDBJ databases">
        <title>Genome sequencing of Rhodoferax fermentans JCM 7819.</title>
        <authorList>
            <person name="Kim Y.J."/>
            <person name="Farh M.E.-A."/>
            <person name="Yang D.-C."/>
        </authorList>
    </citation>
    <scope>NUCLEOTIDE SEQUENCE [LARGE SCALE GENOMIC DNA]</scope>
    <source>
        <strain evidence="2 3">JCM 7819</strain>
    </source>
</reference>
<dbReference type="EMBL" id="MTJN01000002">
    <property type="protein sequence ID" value="OOV08900.1"/>
    <property type="molecule type" value="Genomic_DNA"/>
</dbReference>